<comment type="subcellular location">
    <subcellularLocation>
        <location evidence="1 9">Cell membrane</location>
        <topology evidence="1 9">Multi-pass membrane protein</topology>
    </subcellularLocation>
</comment>
<keyword evidence="3 9" id="KW-0813">Transport</keyword>
<keyword evidence="8 9" id="KW-0472">Membrane</keyword>
<feature type="transmembrane region" description="Helical" evidence="9">
    <location>
        <begin position="190"/>
        <end position="217"/>
    </location>
</feature>
<dbReference type="NCBIfam" id="TIGR02138">
    <property type="entry name" value="phosphate_pstC"/>
    <property type="match status" value="1"/>
</dbReference>
<organism evidence="13 14">
    <name type="scientific">Subtercola lobariae</name>
    <dbReference type="NCBI Taxonomy" id="1588641"/>
    <lineage>
        <taxon>Bacteria</taxon>
        <taxon>Bacillati</taxon>
        <taxon>Actinomycetota</taxon>
        <taxon>Actinomycetes</taxon>
        <taxon>Micrococcales</taxon>
        <taxon>Microbacteriaceae</taxon>
        <taxon>Subtercola</taxon>
    </lineage>
</organism>
<proteinExistence type="inferred from homology"/>
<keyword evidence="6 9" id="KW-0812">Transmembrane</keyword>
<dbReference type="InterPro" id="IPR051124">
    <property type="entry name" value="Phosphate_Transport_Permease"/>
</dbReference>
<evidence type="ECO:0000259" key="12">
    <source>
        <dbReference type="PROSITE" id="PS50928"/>
    </source>
</evidence>
<dbReference type="Proteomes" id="UP000598775">
    <property type="component" value="Unassembled WGS sequence"/>
</dbReference>
<reference evidence="13 14" key="1">
    <citation type="journal article" date="2014" name="Int. J. Syst. Evol. Microbiol.">
        <title>Complete genome sequence of Corynebacterium casei LMG S-19264T (=DSM 44701T), isolated from a smear-ripened cheese.</title>
        <authorList>
            <consortium name="US DOE Joint Genome Institute (JGI-PGF)"/>
            <person name="Walter F."/>
            <person name="Albersmeier A."/>
            <person name="Kalinowski J."/>
            <person name="Ruckert C."/>
        </authorList>
    </citation>
    <scope>NUCLEOTIDE SEQUENCE [LARGE SCALE GENOMIC DNA]</scope>
    <source>
        <strain evidence="13 14">CGMCC 1.12976</strain>
    </source>
</reference>
<dbReference type="InterPro" id="IPR011864">
    <property type="entry name" value="Phosphate_PstC"/>
</dbReference>
<dbReference type="PROSITE" id="PS50928">
    <property type="entry name" value="ABC_TM1"/>
    <property type="match status" value="1"/>
</dbReference>
<protein>
    <recommendedName>
        <fullName evidence="10">Phosphate transport system permease protein</fullName>
    </recommendedName>
</protein>
<evidence type="ECO:0000256" key="10">
    <source>
        <dbReference type="RuleBase" id="RU363054"/>
    </source>
</evidence>
<feature type="transmembrane region" description="Helical" evidence="9">
    <location>
        <begin position="319"/>
        <end position="342"/>
    </location>
</feature>
<evidence type="ECO:0000313" key="13">
    <source>
        <dbReference type="EMBL" id="GGF19128.1"/>
    </source>
</evidence>
<dbReference type="PANTHER" id="PTHR30425:SF1">
    <property type="entry name" value="PHOSPHATE TRANSPORT SYSTEM PERMEASE PROTEIN PSTC"/>
    <property type="match status" value="1"/>
</dbReference>
<evidence type="ECO:0000256" key="7">
    <source>
        <dbReference type="ARBA" id="ARBA00022989"/>
    </source>
</evidence>
<comment type="function">
    <text evidence="10">Part of the binding-protein-dependent transport system for phosphate; probably responsible for the translocation of the substrate across the membrane.</text>
</comment>
<keyword evidence="14" id="KW-1185">Reference proteome</keyword>
<evidence type="ECO:0000256" key="4">
    <source>
        <dbReference type="ARBA" id="ARBA00022475"/>
    </source>
</evidence>
<dbReference type="InterPro" id="IPR035906">
    <property type="entry name" value="MetI-like_sf"/>
</dbReference>
<dbReference type="InterPro" id="IPR000515">
    <property type="entry name" value="MetI-like"/>
</dbReference>
<feature type="transmembrane region" description="Helical" evidence="9">
    <location>
        <begin position="102"/>
        <end position="135"/>
    </location>
</feature>
<feature type="region of interest" description="Disordered" evidence="11">
    <location>
        <begin position="347"/>
        <end position="369"/>
    </location>
</feature>
<keyword evidence="5 10" id="KW-0592">Phosphate transport</keyword>
<dbReference type="Pfam" id="PF00528">
    <property type="entry name" value="BPD_transp_1"/>
    <property type="match status" value="1"/>
</dbReference>
<name>A0A917EV59_9MICO</name>
<evidence type="ECO:0000256" key="5">
    <source>
        <dbReference type="ARBA" id="ARBA00022592"/>
    </source>
</evidence>
<comment type="caution">
    <text evidence="13">The sequence shown here is derived from an EMBL/GenBank/DDBJ whole genome shotgun (WGS) entry which is preliminary data.</text>
</comment>
<feature type="compositionally biased region" description="Low complexity" evidence="11">
    <location>
        <begin position="12"/>
        <end position="26"/>
    </location>
</feature>
<dbReference type="GO" id="GO:0005315">
    <property type="term" value="F:phosphate transmembrane transporter activity"/>
    <property type="evidence" value="ECO:0007669"/>
    <property type="project" value="InterPro"/>
</dbReference>
<evidence type="ECO:0000256" key="3">
    <source>
        <dbReference type="ARBA" id="ARBA00022448"/>
    </source>
</evidence>
<dbReference type="AlphaFoldDB" id="A0A917EV59"/>
<accession>A0A917EV59</accession>
<evidence type="ECO:0000256" key="2">
    <source>
        <dbReference type="ARBA" id="ARBA00007069"/>
    </source>
</evidence>
<feature type="region of interest" description="Disordered" evidence="11">
    <location>
        <begin position="1"/>
        <end position="40"/>
    </location>
</feature>
<evidence type="ECO:0000256" key="6">
    <source>
        <dbReference type="ARBA" id="ARBA00022692"/>
    </source>
</evidence>
<dbReference type="EMBL" id="BMGP01000002">
    <property type="protein sequence ID" value="GGF19128.1"/>
    <property type="molecule type" value="Genomic_DNA"/>
</dbReference>
<dbReference type="CDD" id="cd06261">
    <property type="entry name" value="TM_PBP2"/>
    <property type="match status" value="1"/>
</dbReference>
<feature type="transmembrane region" description="Helical" evidence="9">
    <location>
        <begin position="274"/>
        <end position="292"/>
    </location>
</feature>
<evidence type="ECO:0000313" key="14">
    <source>
        <dbReference type="Proteomes" id="UP000598775"/>
    </source>
</evidence>
<evidence type="ECO:0000256" key="8">
    <source>
        <dbReference type="ARBA" id="ARBA00023136"/>
    </source>
</evidence>
<dbReference type="GO" id="GO:0005886">
    <property type="term" value="C:plasma membrane"/>
    <property type="evidence" value="ECO:0007669"/>
    <property type="project" value="UniProtKB-SubCell"/>
</dbReference>
<evidence type="ECO:0000256" key="11">
    <source>
        <dbReference type="SAM" id="MobiDB-lite"/>
    </source>
</evidence>
<dbReference type="PANTHER" id="PTHR30425">
    <property type="entry name" value="PHOSPHATE TRANSPORT SYSTEM PERMEASE PROTEIN PST"/>
    <property type="match status" value="1"/>
</dbReference>
<feature type="region of interest" description="Disordered" evidence="11">
    <location>
        <begin position="385"/>
        <end position="404"/>
    </location>
</feature>
<feature type="transmembrane region" description="Helical" evidence="9">
    <location>
        <begin position="49"/>
        <end position="82"/>
    </location>
</feature>
<feature type="compositionally biased region" description="Acidic residues" evidence="11">
    <location>
        <begin position="394"/>
        <end position="404"/>
    </location>
</feature>
<evidence type="ECO:0000256" key="1">
    <source>
        <dbReference type="ARBA" id="ARBA00004651"/>
    </source>
</evidence>
<dbReference type="SUPFAM" id="SSF161098">
    <property type="entry name" value="MetI-like"/>
    <property type="match status" value="1"/>
</dbReference>
<feature type="domain" description="ABC transmembrane type-1" evidence="12">
    <location>
        <begin position="110"/>
        <end position="338"/>
    </location>
</feature>
<feature type="transmembrane region" description="Helical" evidence="9">
    <location>
        <begin position="147"/>
        <end position="170"/>
    </location>
</feature>
<dbReference type="Gene3D" id="1.10.3720.10">
    <property type="entry name" value="MetI-like"/>
    <property type="match status" value="1"/>
</dbReference>
<sequence length="404" mass="42055">MSDKTSVQSAPTSSSGSAVKTSSTTPLGGGGSNDSTATKRSTRVRPGDFIFRGLSTGSAVLIMVILAGVALFLIISAIPAITADWSTNSQLNTGPTAAFPNFWAYVGPLIWGTLWSAAIALLFGAPIGIGIALFISHYAPRRLASILGYLVDLLAAVPSIVFGLWGIIVIRPFLLPLSDWLSANLGWIPLFGGPVTTTGSTILAGALVLAVMILPIITSISREIFLQTPRLNEEAALALGATRWEMIRLAVFPYAKSGIVSATLLGLGRALGETMAIALIISPAILVSVRLITEGQNSQTIAANIALNFPIATTLQRDALIGTGLMLFVISLAVNSIARLIVNGKRGKRKKGKDKPSTPGPLSTLPSGDFASATAIDVVAGTPRIGVSDIEGPTPEEDIEGARY</sequence>
<feature type="compositionally biased region" description="Polar residues" evidence="11">
    <location>
        <begin position="1"/>
        <end position="11"/>
    </location>
</feature>
<comment type="similarity">
    <text evidence="2 10">Belongs to the binding-protein-dependent transport system permease family. CysTW subfamily.</text>
</comment>
<dbReference type="GO" id="GO:0006817">
    <property type="term" value="P:phosphate ion transport"/>
    <property type="evidence" value="ECO:0007669"/>
    <property type="project" value="UniProtKB-KW"/>
</dbReference>
<evidence type="ECO:0000256" key="9">
    <source>
        <dbReference type="RuleBase" id="RU363032"/>
    </source>
</evidence>
<keyword evidence="7 9" id="KW-1133">Transmembrane helix</keyword>
<keyword evidence="4 10" id="KW-1003">Cell membrane</keyword>
<gene>
    <name evidence="13" type="primary">pstC</name>
    <name evidence="13" type="ORF">GCM10011399_10930</name>
</gene>